<geneLocation type="plasmid" evidence="3 4">
    <name>pSKU226</name>
</geneLocation>
<keyword evidence="2" id="KW-0732">Signal</keyword>
<evidence type="ECO:0000256" key="2">
    <source>
        <dbReference type="SAM" id="SignalP"/>
    </source>
</evidence>
<feature type="signal peptide" evidence="2">
    <location>
        <begin position="1"/>
        <end position="19"/>
    </location>
</feature>
<evidence type="ECO:0008006" key="5">
    <source>
        <dbReference type="Google" id="ProtNLM"/>
    </source>
</evidence>
<dbReference type="EMBL" id="CP012423">
    <property type="protein sequence ID" value="ALA98582.1"/>
    <property type="molecule type" value="Genomic_DNA"/>
</dbReference>
<evidence type="ECO:0000313" key="3">
    <source>
        <dbReference type="EMBL" id="ALA98582.1"/>
    </source>
</evidence>
<protein>
    <recommendedName>
        <fullName evidence="5">Transmembrane protein</fullName>
    </recommendedName>
</protein>
<dbReference type="RefSeq" id="WP_053391598.1">
    <property type="nucleotide sequence ID" value="NZ_CP012423.1"/>
</dbReference>
<sequence length="575" mass="64223">MKKLLNLLSVLTIAGTAMPNVIALNSYERHKRQAPPSLQELITTVNIGEIEINNQERIIARLREINHPILSRPDFLENIVIENITPNSAIIHARINIQANEYSIPSSIRFTLNFTAQRLTLSTVITNINLGDIYSNIPINIYNELVRLNPQIPTLAPSINYLSVTNVTQNSAIIRNIDTQEFVRVNFNTNNYSIASRLTVTNLGELPDNSQDTIAKKILLLNPNMDINYIRSIFNITNNSAIVRGYLPNYTYIDNNDYAHLITDTVNVSFTLKQVKFVSTTTENEYATIKPIATKEELLTNQKIVDKFNNLSKKEKQQKLNEINQHYQTLSQNDKKVFKDKLIVISTSAIGTGIIAVGTKITVGGSASSAAVSTGEAVELTPLLSEGLTAAETLSVVEGTTAVVTEGAVIGAEAGTAAALAPETLGLSLVIGGLAIAGTAIIWWLNNHENNSQAVKHELHNQYNEIEKYYKFLAHDQLKLDINSNEWNKIKQIYQENSNNYQEFKNKIKLEITNFHKENHSGWGGSITDDDINTLIKIIYNHFQEINNHFSSCGNNQGWKIVTNTIGNYFKIEQE</sequence>
<proteinExistence type="predicted"/>
<name>A0A0K2JJG4_SPIKU</name>
<evidence type="ECO:0000313" key="4">
    <source>
        <dbReference type="Proteomes" id="UP000062963"/>
    </source>
</evidence>
<evidence type="ECO:0000256" key="1">
    <source>
        <dbReference type="SAM" id="Phobius"/>
    </source>
</evidence>
<feature type="chain" id="PRO_5005479688" description="Transmembrane protein" evidence="2">
    <location>
        <begin position="20"/>
        <end position="575"/>
    </location>
</feature>
<dbReference type="Proteomes" id="UP000062963">
    <property type="component" value="Plasmid pSKU226"/>
</dbReference>
<keyword evidence="1" id="KW-0812">Transmembrane</keyword>
<keyword evidence="1" id="KW-0472">Membrane</keyword>
<dbReference type="AlphaFoldDB" id="A0A0K2JJG4"/>
<keyword evidence="1" id="KW-1133">Transmembrane helix</keyword>
<reference evidence="3 4" key="1">
    <citation type="journal article" date="2015" name="Genome Announc.">
        <title>Complete Genome Sequence of Spiroplasma kunkelii Strain CR2-3x, Causal Agent of Corn Stunt Disease in Zea mays L.</title>
        <authorList>
            <person name="Davis R.E."/>
            <person name="Shao J."/>
            <person name="Dally E.L."/>
            <person name="Zhao Y."/>
            <person name="Gasparich G.E."/>
            <person name="Gaynor B.J."/>
            <person name="Athey J.C."/>
            <person name="Harrison N.A."/>
            <person name="Donofrio N."/>
        </authorList>
    </citation>
    <scope>NUCLEOTIDE SEQUENCE [LARGE SCALE GENOMIC DNA]</scope>
    <source>
        <strain evidence="3 4">CR2-3x</strain>
        <plasmid evidence="3">pSKU226</plasmid>
    </source>
</reference>
<keyword evidence="4" id="KW-1185">Reference proteome</keyword>
<gene>
    <name evidence="3" type="ORF">SKUN_001730</name>
</gene>
<dbReference type="KEGG" id="skn:SKUN_001730"/>
<dbReference type="OrthoDB" id="391462at2"/>
<organism evidence="3 4">
    <name type="scientific">Spiroplasma kunkelii CR2-3x</name>
    <dbReference type="NCBI Taxonomy" id="273035"/>
    <lineage>
        <taxon>Bacteria</taxon>
        <taxon>Bacillati</taxon>
        <taxon>Mycoplasmatota</taxon>
        <taxon>Mollicutes</taxon>
        <taxon>Entomoplasmatales</taxon>
        <taxon>Spiroplasmataceae</taxon>
        <taxon>Spiroplasma</taxon>
    </lineage>
</organism>
<accession>A0A0K2JJG4</accession>
<dbReference type="PATRIC" id="fig|273035.7.peg.2161"/>
<keyword evidence="3" id="KW-0614">Plasmid</keyword>
<feature type="transmembrane region" description="Helical" evidence="1">
    <location>
        <begin position="425"/>
        <end position="446"/>
    </location>
</feature>